<keyword evidence="3" id="KW-1185">Reference proteome</keyword>
<dbReference type="EMBL" id="CP144749">
    <property type="protein sequence ID" value="WVZ76978.1"/>
    <property type="molecule type" value="Genomic_DNA"/>
</dbReference>
<dbReference type="PANTHER" id="PTHR47150:SF7">
    <property type="entry name" value="NUCLEASE"/>
    <property type="match status" value="1"/>
</dbReference>
<evidence type="ECO:0000313" key="2">
    <source>
        <dbReference type="EMBL" id="WVZ76978.1"/>
    </source>
</evidence>
<feature type="compositionally biased region" description="Basic and acidic residues" evidence="1">
    <location>
        <begin position="34"/>
        <end position="49"/>
    </location>
</feature>
<protein>
    <recommendedName>
        <fullName evidence="4">DDE Tnp4 domain-containing protein</fullName>
    </recommendedName>
</protein>
<feature type="region of interest" description="Disordered" evidence="1">
    <location>
        <begin position="19"/>
        <end position="52"/>
    </location>
</feature>
<gene>
    <name evidence="2" type="ORF">U9M48_024886</name>
</gene>
<evidence type="ECO:0008006" key="4">
    <source>
        <dbReference type="Google" id="ProtNLM"/>
    </source>
</evidence>
<name>A0AAQ3WWG2_PASNO</name>
<dbReference type="PANTHER" id="PTHR47150">
    <property type="entry name" value="OS12G0169200 PROTEIN"/>
    <property type="match status" value="1"/>
</dbReference>
<organism evidence="2 3">
    <name type="scientific">Paspalum notatum var. saurae</name>
    <dbReference type="NCBI Taxonomy" id="547442"/>
    <lineage>
        <taxon>Eukaryota</taxon>
        <taxon>Viridiplantae</taxon>
        <taxon>Streptophyta</taxon>
        <taxon>Embryophyta</taxon>
        <taxon>Tracheophyta</taxon>
        <taxon>Spermatophyta</taxon>
        <taxon>Magnoliopsida</taxon>
        <taxon>Liliopsida</taxon>
        <taxon>Poales</taxon>
        <taxon>Poaceae</taxon>
        <taxon>PACMAD clade</taxon>
        <taxon>Panicoideae</taxon>
        <taxon>Andropogonodae</taxon>
        <taxon>Paspaleae</taxon>
        <taxon>Paspalinae</taxon>
        <taxon>Paspalum</taxon>
    </lineage>
</organism>
<evidence type="ECO:0000256" key="1">
    <source>
        <dbReference type="SAM" id="MobiDB-lite"/>
    </source>
</evidence>
<dbReference type="Proteomes" id="UP001341281">
    <property type="component" value="Chromosome 05"/>
</dbReference>
<dbReference type="InterPro" id="IPR006912">
    <property type="entry name" value="Harbinger_derived_prot"/>
</dbReference>
<sequence length="287" mass="32696">MVQPAFSCGERRRQRGELGSFVAFGASAGEERDDPNGDDRNGNENERVSGSRLAWTEQDNIRLRKVMNCKGHETLDIVQGVIKIFGPQYLPRPTAQAIQRQMKTGEAHGFPGMIGSLDCMHWERKNCPDGWQGQFTHGDHTKSTFSLRTYGYGMHFFGVAGSNNDINVLNQSLLFTDVLQGRAPPVHFSVNERQYDMESARKDIKRAFGALQSRFAILRYAARYWHRSTLSDIIYACIILHDMIMKETHARAGNYDLNYDQERYHSIPEAEYQQGPIDGFNNLLLQN</sequence>
<reference evidence="2 3" key="1">
    <citation type="submission" date="2024-02" db="EMBL/GenBank/DDBJ databases">
        <title>High-quality chromosome-scale genome assembly of Pensacola bahiagrass (Paspalum notatum Flugge var. saurae).</title>
        <authorList>
            <person name="Vega J.M."/>
            <person name="Podio M."/>
            <person name="Orjuela J."/>
            <person name="Siena L.A."/>
            <person name="Pessino S.C."/>
            <person name="Combes M.C."/>
            <person name="Mariac C."/>
            <person name="Albertini E."/>
            <person name="Pupilli F."/>
            <person name="Ortiz J.P.A."/>
            <person name="Leblanc O."/>
        </authorList>
    </citation>
    <scope>NUCLEOTIDE SEQUENCE [LARGE SCALE GENOMIC DNA]</scope>
    <source>
        <strain evidence="2">R1</strain>
        <tissue evidence="2">Leaf</tissue>
    </source>
</reference>
<dbReference type="AlphaFoldDB" id="A0AAQ3WWG2"/>
<proteinExistence type="predicted"/>
<accession>A0AAQ3WWG2</accession>
<dbReference type="Pfam" id="PF04827">
    <property type="entry name" value="Plant_tran"/>
    <property type="match status" value="2"/>
</dbReference>
<evidence type="ECO:0000313" key="3">
    <source>
        <dbReference type="Proteomes" id="UP001341281"/>
    </source>
</evidence>